<accession>A0A845QEQ7</accession>
<sequence length="99" mass="10222">MRTRLVAFAVILLAGGAGTWLILQTSRPAAIVFGLSVLLLSLTAFLNRKKATSAASDGKHTTGSSKLDKMPAGAVAFRQSRAMARAEDGEIRGLPGGPG</sequence>
<name>A0A845QEQ7_9HYPH</name>
<organism evidence="2 3">
    <name type="scientific">Pyruvatibacter mobilis</name>
    <dbReference type="NCBI Taxonomy" id="1712261"/>
    <lineage>
        <taxon>Bacteria</taxon>
        <taxon>Pseudomonadati</taxon>
        <taxon>Pseudomonadota</taxon>
        <taxon>Alphaproteobacteria</taxon>
        <taxon>Hyphomicrobiales</taxon>
        <taxon>Parvibaculaceae</taxon>
        <taxon>Pyruvatibacter</taxon>
    </lineage>
</organism>
<keyword evidence="1" id="KW-0812">Transmembrane</keyword>
<dbReference type="RefSeq" id="WP_160588862.1">
    <property type="nucleotide sequence ID" value="NZ_BMHN01000001.1"/>
</dbReference>
<proteinExistence type="predicted"/>
<dbReference type="GeneID" id="300654302"/>
<dbReference type="Proteomes" id="UP000470384">
    <property type="component" value="Unassembled WGS sequence"/>
</dbReference>
<dbReference type="AlphaFoldDB" id="A0A845QEQ7"/>
<gene>
    <name evidence="2" type="ORF">GTQ45_14035</name>
</gene>
<evidence type="ECO:0000313" key="3">
    <source>
        <dbReference type="Proteomes" id="UP000470384"/>
    </source>
</evidence>
<keyword evidence="1" id="KW-1133">Transmembrane helix</keyword>
<evidence type="ECO:0000256" key="1">
    <source>
        <dbReference type="SAM" id="Phobius"/>
    </source>
</evidence>
<comment type="caution">
    <text evidence="2">The sequence shown here is derived from an EMBL/GenBank/DDBJ whole genome shotgun (WGS) entry which is preliminary data.</text>
</comment>
<keyword evidence="3" id="KW-1185">Reference proteome</keyword>
<dbReference type="EMBL" id="WXYQ01000012">
    <property type="protein sequence ID" value="NBG96854.1"/>
    <property type="molecule type" value="Genomic_DNA"/>
</dbReference>
<reference evidence="2 3" key="1">
    <citation type="journal article" date="2016" name="Int. J. Syst. Evol. Microbiol.">
        <title>Pyruvatibacter mobilis gen. nov., sp. nov., a marine bacterium from the culture broth of Picochlorum sp. 122.</title>
        <authorList>
            <person name="Wang G."/>
            <person name="Tang M."/>
            <person name="Wu H."/>
            <person name="Dai S."/>
            <person name="Li T."/>
            <person name="Chen C."/>
            <person name="He H."/>
            <person name="Fan J."/>
            <person name="Xiang W."/>
            <person name="Li X."/>
        </authorList>
    </citation>
    <scope>NUCLEOTIDE SEQUENCE [LARGE SCALE GENOMIC DNA]</scope>
    <source>
        <strain evidence="2 3">GYP-11</strain>
    </source>
</reference>
<evidence type="ECO:0000313" key="2">
    <source>
        <dbReference type="EMBL" id="NBG96854.1"/>
    </source>
</evidence>
<keyword evidence="1" id="KW-0472">Membrane</keyword>
<dbReference type="OrthoDB" id="9894087at2"/>
<protein>
    <submittedName>
        <fullName evidence="2">Uncharacterized protein</fullName>
    </submittedName>
</protein>
<feature type="transmembrane region" description="Helical" evidence="1">
    <location>
        <begin position="28"/>
        <end position="46"/>
    </location>
</feature>